<protein>
    <submittedName>
        <fullName evidence="3">Uncharacterized protein</fullName>
    </submittedName>
</protein>
<keyword evidence="2" id="KW-0732">Signal</keyword>
<organism evidence="3 4">
    <name type="scientific">Phytophthora ramorum</name>
    <name type="common">Sudden oak death agent</name>
    <dbReference type="NCBI Taxonomy" id="164328"/>
    <lineage>
        <taxon>Eukaryota</taxon>
        <taxon>Sar</taxon>
        <taxon>Stramenopiles</taxon>
        <taxon>Oomycota</taxon>
        <taxon>Peronosporomycetes</taxon>
        <taxon>Peronosporales</taxon>
        <taxon>Peronosporaceae</taxon>
        <taxon>Phytophthora</taxon>
    </lineage>
</organism>
<sequence length="639" mass="68846">MARVTMLLSVFAALLVGIASAKILTLDEWPRTSTPLATVTAAIDIDNITDVGALTSTKISFKSSGSDNDSLDSDDADSTDSVIQAALSSSSDEHDEDGSETSPNEASDSDDDVPSTVSGSGSSDFSASSNAMSVAFTTGSVMNATSTIEATYVNWVGSELDTSFTSVCYRESHIAKTCPLGFNSEHGMCWAQCPYSYPVECGLECIRQNDDCALEVAYKVGTVVQSTMSFVTMNLFGAFYKVAKGIQQAFKCVKSMLGLTKSLVKYIRYAKVSDPESTQDKILAVLYQTDNVVIDIPVAVAYCLGIKVSDSVKFADRVLTTAEFILREAVKNSDTIVSSWDNFESFMKNITLGESISSLNQFDITSLKSAMESNSTCGYDMKRLLDRTWMTVAELLKTNPGMSEDDIRVAMSQSNLVLKDIPIATNNCMNDLIADSDEKTAYATRDTLRKTFASIMDDLISSGTSSNGTFLSAKEYAFKVADKALGFYAIWDMWVVTGIVSEFFQPICGPTQLIGEIDDGTAEKALGMTIVQDAFNNSDGLWKKEGDGTVIVTFKSVDTEDVSVNIKSGGDKVAEVPVPAGQTVMWKSNVTRLGGKTLYLDRWRPGFMGLPGTGGGSLLLWVPQSTQGSMRLTAVLNVS</sequence>
<accession>H3GHP5</accession>
<evidence type="ECO:0000313" key="3">
    <source>
        <dbReference type="EnsemblProtists" id="Phyra75477"/>
    </source>
</evidence>
<dbReference type="EnsemblProtists" id="Phyra75477">
    <property type="protein sequence ID" value="Phyra75477"/>
    <property type="gene ID" value="Phyra75477"/>
</dbReference>
<dbReference type="HOGENOM" id="CLU_002760_2_2_1"/>
<feature type="chain" id="PRO_5003586125" evidence="2">
    <location>
        <begin position="22"/>
        <end position="639"/>
    </location>
</feature>
<evidence type="ECO:0000256" key="1">
    <source>
        <dbReference type="SAM" id="MobiDB-lite"/>
    </source>
</evidence>
<dbReference type="InParanoid" id="H3GHP5"/>
<feature type="signal peptide" evidence="2">
    <location>
        <begin position="1"/>
        <end position="21"/>
    </location>
</feature>
<dbReference type="Proteomes" id="UP000005238">
    <property type="component" value="Unassembled WGS sequence"/>
</dbReference>
<reference evidence="3" key="2">
    <citation type="submission" date="2015-06" db="UniProtKB">
        <authorList>
            <consortium name="EnsemblProtists"/>
        </authorList>
    </citation>
    <scope>IDENTIFICATION</scope>
    <source>
        <strain evidence="3">Pr102</strain>
    </source>
</reference>
<name>H3GHP5_PHYRM</name>
<dbReference type="EMBL" id="DS566010">
    <property type="status" value="NOT_ANNOTATED_CDS"/>
    <property type="molecule type" value="Genomic_DNA"/>
</dbReference>
<reference evidence="4" key="1">
    <citation type="journal article" date="2006" name="Science">
        <title>Phytophthora genome sequences uncover evolutionary origins and mechanisms of pathogenesis.</title>
        <authorList>
            <person name="Tyler B.M."/>
            <person name="Tripathy S."/>
            <person name="Zhang X."/>
            <person name="Dehal P."/>
            <person name="Jiang R.H."/>
            <person name="Aerts A."/>
            <person name="Arredondo F.D."/>
            <person name="Baxter L."/>
            <person name="Bensasson D."/>
            <person name="Beynon J.L."/>
            <person name="Chapman J."/>
            <person name="Damasceno C.M."/>
            <person name="Dorrance A.E."/>
            <person name="Dou D."/>
            <person name="Dickerman A.W."/>
            <person name="Dubchak I.L."/>
            <person name="Garbelotto M."/>
            <person name="Gijzen M."/>
            <person name="Gordon S.G."/>
            <person name="Govers F."/>
            <person name="Grunwald N.J."/>
            <person name="Huang W."/>
            <person name="Ivors K.L."/>
            <person name="Jones R.W."/>
            <person name="Kamoun S."/>
            <person name="Krampis K."/>
            <person name="Lamour K.H."/>
            <person name="Lee M.K."/>
            <person name="McDonald W.H."/>
            <person name="Medina M."/>
            <person name="Meijer H.J."/>
            <person name="Nordberg E.K."/>
            <person name="Maclean D.J."/>
            <person name="Ospina-Giraldo M.D."/>
            <person name="Morris P.F."/>
            <person name="Phuntumart V."/>
            <person name="Putnam N.H."/>
            <person name="Rash S."/>
            <person name="Rose J.K."/>
            <person name="Sakihama Y."/>
            <person name="Salamov A.A."/>
            <person name="Savidor A."/>
            <person name="Scheuring C.F."/>
            <person name="Smith B.M."/>
            <person name="Sobral B.W."/>
            <person name="Terry A."/>
            <person name="Torto-Alalibo T.A."/>
            <person name="Win J."/>
            <person name="Xu Z."/>
            <person name="Zhang H."/>
            <person name="Grigoriev I.V."/>
            <person name="Rokhsar D.S."/>
            <person name="Boore J.L."/>
        </authorList>
    </citation>
    <scope>NUCLEOTIDE SEQUENCE [LARGE SCALE GENOMIC DNA]</scope>
    <source>
        <strain evidence="4">Pr102</strain>
    </source>
</reference>
<dbReference type="VEuPathDB" id="FungiDB:KRP23_3171"/>
<dbReference type="OMA" id="EWPRTST"/>
<feature type="region of interest" description="Disordered" evidence="1">
    <location>
        <begin position="85"/>
        <end position="128"/>
    </location>
</feature>
<dbReference type="AlphaFoldDB" id="H3GHP5"/>
<evidence type="ECO:0000313" key="4">
    <source>
        <dbReference type="Proteomes" id="UP000005238"/>
    </source>
</evidence>
<dbReference type="VEuPathDB" id="FungiDB:KRP22_7897"/>
<keyword evidence="4" id="KW-1185">Reference proteome</keyword>
<proteinExistence type="predicted"/>
<feature type="compositionally biased region" description="Low complexity" evidence="1">
    <location>
        <begin position="114"/>
        <end position="128"/>
    </location>
</feature>
<dbReference type="eggNOG" id="ENOG502R8MP">
    <property type="taxonomic scope" value="Eukaryota"/>
</dbReference>
<evidence type="ECO:0000256" key="2">
    <source>
        <dbReference type="SAM" id="SignalP"/>
    </source>
</evidence>